<dbReference type="InterPro" id="IPR013083">
    <property type="entry name" value="Znf_RING/FYVE/PHD"/>
</dbReference>
<organism evidence="7 8">
    <name type="scientific">Heliocybe sulcata</name>
    <dbReference type="NCBI Taxonomy" id="5364"/>
    <lineage>
        <taxon>Eukaryota</taxon>
        <taxon>Fungi</taxon>
        <taxon>Dikarya</taxon>
        <taxon>Basidiomycota</taxon>
        <taxon>Agaricomycotina</taxon>
        <taxon>Agaricomycetes</taxon>
        <taxon>Gloeophyllales</taxon>
        <taxon>Gloeophyllaceae</taxon>
        <taxon>Heliocybe</taxon>
    </lineage>
</organism>
<protein>
    <recommendedName>
        <fullName evidence="6">RING-type domain-containing protein</fullName>
    </recommendedName>
</protein>
<dbReference type="EMBL" id="ML213510">
    <property type="protein sequence ID" value="TFK51829.1"/>
    <property type="molecule type" value="Genomic_DNA"/>
</dbReference>
<feature type="region of interest" description="Disordered" evidence="5">
    <location>
        <begin position="78"/>
        <end position="109"/>
    </location>
</feature>
<dbReference type="AlphaFoldDB" id="A0A5C3N257"/>
<dbReference type="PANTHER" id="PTHR23327">
    <property type="entry name" value="RING FINGER PROTEIN 127"/>
    <property type="match status" value="1"/>
</dbReference>
<keyword evidence="1" id="KW-0479">Metal-binding</keyword>
<dbReference type="PROSITE" id="PS50089">
    <property type="entry name" value="ZF_RING_2"/>
    <property type="match status" value="1"/>
</dbReference>
<accession>A0A5C3N257</accession>
<dbReference type="Proteomes" id="UP000305948">
    <property type="component" value="Unassembled WGS sequence"/>
</dbReference>
<feature type="region of interest" description="Disordered" evidence="5">
    <location>
        <begin position="153"/>
        <end position="179"/>
    </location>
</feature>
<name>A0A5C3N257_9AGAM</name>
<gene>
    <name evidence="7" type="ORF">OE88DRAFT_1474775</name>
</gene>
<evidence type="ECO:0000256" key="4">
    <source>
        <dbReference type="PROSITE-ProRule" id="PRU00175"/>
    </source>
</evidence>
<feature type="region of interest" description="Disordered" evidence="5">
    <location>
        <begin position="1"/>
        <end position="37"/>
    </location>
</feature>
<keyword evidence="2 4" id="KW-0863">Zinc-finger</keyword>
<evidence type="ECO:0000259" key="6">
    <source>
        <dbReference type="PROSITE" id="PS50089"/>
    </source>
</evidence>
<feature type="domain" description="RING-type" evidence="6">
    <location>
        <begin position="234"/>
        <end position="286"/>
    </location>
</feature>
<evidence type="ECO:0000313" key="8">
    <source>
        <dbReference type="Proteomes" id="UP000305948"/>
    </source>
</evidence>
<feature type="compositionally biased region" description="Basic residues" evidence="5">
    <location>
        <begin position="78"/>
        <end position="90"/>
    </location>
</feature>
<sequence length="364" mass="40470">MSRQSWKYQKEESKPLGANFVDDAERGSKAPGTRPVDSRGRGILHVLHVASNRADAVDVVWHHELTLTAMADSVQPRRLTRSVTRPRRSARLSVGQNATGHEVGTSRRKPRPTVFVELELLPTKRRRALSAQAVALAETGVADVVDKGLRTRRSTNRTSLTAPRSTDEPFNAVSEKTEKTLARRESELKRKIEKLDNEIAAASQREKEAAELIKGCNDKTRLAAYEQLENNFICALCYDIMACPWSLNHPKCGHTFCAECILKWFFSGMHRACGTWHNSLDCPICRSSLVHPRPNPPRPDLSLPFSPNRLADAALKDLIATVAGDEKPKGTKKVKSSGKAKTASPWEAWALGESAHTDWLAREE</sequence>
<dbReference type="InterPro" id="IPR017907">
    <property type="entry name" value="Znf_RING_CS"/>
</dbReference>
<evidence type="ECO:0000256" key="2">
    <source>
        <dbReference type="ARBA" id="ARBA00022771"/>
    </source>
</evidence>
<evidence type="ECO:0000256" key="1">
    <source>
        <dbReference type="ARBA" id="ARBA00022723"/>
    </source>
</evidence>
<evidence type="ECO:0000313" key="7">
    <source>
        <dbReference type="EMBL" id="TFK51829.1"/>
    </source>
</evidence>
<dbReference type="GO" id="GO:0008270">
    <property type="term" value="F:zinc ion binding"/>
    <property type="evidence" value="ECO:0007669"/>
    <property type="project" value="UniProtKB-KW"/>
</dbReference>
<evidence type="ECO:0000256" key="3">
    <source>
        <dbReference type="ARBA" id="ARBA00022833"/>
    </source>
</evidence>
<dbReference type="PROSITE" id="PS00518">
    <property type="entry name" value="ZF_RING_1"/>
    <property type="match status" value="1"/>
</dbReference>
<proteinExistence type="predicted"/>
<dbReference type="Gene3D" id="3.30.40.10">
    <property type="entry name" value="Zinc/RING finger domain, C3HC4 (zinc finger)"/>
    <property type="match status" value="1"/>
</dbReference>
<evidence type="ECO:0000256" key="5">
    <source>
        <dbReference type="SAM" id="MobiDB-lite"/>
    </source>
</evidence>
<dbReference type="STRING" id="5364.A0A5C3N257"/>
<dbReference type="OrthoDB" id="6105938at2759"/>
<dbReference type="SUPFAM" id="SSF57850">
    <property type="entry name" value="RING/U-box"/>
    <property type="match status" value="1"/>
</dbReference>
<keyword evidence="3" id="KW-0862">Zinc</keyword>
<dbReference type="InterPro" id="IPR018957">
    <property type="entry name" value="Znf_C3HC4_RING-type"/>
</dbReference>
<dbReference type="Pfam" id="PF00097">
    <property type="entry name" value="zf-C3HC4"/>
    <property type="match status" value="1"/>
</dbReference>
<reference evidence="7 8" key="1">
    <citation type="journal article" date="2019" name="Nat. Ecol. Evol.">
        <title>Megaphylogeny resolves global patterns of mushroom evolution.</title>
        <authorList>
            <person name="Varga T."/>
            <person name="Krizsan K."/>
            <person name="Foldi C."/>
            <person name="Dima B."/>
            <person name="Sanchez-Garcia M."/>
            <person name="Sanchez-Ramirez S."/>
            <person name="Szollosi G.J."/>
            <person name="Szarkandi J.G."/>
            <person name="Papp V."/>
            <person name="Albert L."/>
            <person name="Andreopoulos W."/>
            <person name="Angelini C."/>
            <person name="Antonin V."/>
            <person name="Barry K.W."/>
            <person name="Bougher N.L."/>
            <person name="Buchanan P."/>
            <person name="Buyck B."/>
            <person name="Bense V."/>
            <person name="Catcheside P."/>
            <person name="Chovatia M."/>
            <person name="Cooper J."/>
            <person name="Damon W."/>
            <person name="Desjardin D."/>
            <person name="Finy P."/>
            <person name="Geml J."/>
            <person name="Haridas S."/>
            <person name="Hughes K."/>
            <person name="Justo A."/>
            <person name="Karasinski D."/>
            <person name="Kautmanova I."/>
            <person name="Kiss B."/>
            <person name="Kocsube S."/>
            <person name="Kotiranta H."/>
            <person name="LaButti K.M."/>
            <person name="Lechner B.E."/>
            <person name="Liimatainen K."/>
            <person name="Lipzen A."/>
            <person name="Lukacs Z."/>
            <person name="Mihaltcheva S."/>
            <person name="Morgado L.N."/>
            <person name="Niskanen T."/>
            <person name="Noordeloos M.E."/>
            <person name="Ohm R.A."/>
            <person name="Ortiz-Santana B."/>
            <person name="Ovrebo C."/>
            <person name="Racz N."/>
            <person name="Riley R."/>
            <person name="Savchenko A."/>
            <person name="Shiryaev A."/>
            <person name="Soop K."/>
            <person name="Spirin V."/>
            <person name="Szebenyi C."/>
            <person name="Tomsovsky M."/>
            <person name="Tulloss R.E."/>
            <person name="Uehling J."/>
            <person name="Grigoriev I.V."/>
            <person name="Vagvolgyi C."/>
            <person name="Papp T."/>
            <person name="Martin F.M."/>
            <person name="Miettinen O."/>
            <person name="Hibbett D.S."/>
            <person name="Nagy L.G."/>
        </authorList>
    </citation>
    <scope>NUCLEOTIDE SEQUENCE [LARGE SCALE GENOMIC DNA]</scope>
    <source>
        <strain evidence="7 8">OMC1185</strain>
    </source>
</reference>
<keyword evidence="8" id="KW-1185">Reference proteome</keyword>
<dbReference type="InterPro" id="IPR001841">
    <property type="entry name" value="Znf_RING"/>
</dbReference>